<dbReference type="Pfam" id="PF20239">
    <property type="entry name" value="DUF6596"/>
    <property type="match status" value="1"/>
</dbReference>
<evidence type="ECO:0000259" key="7">
    <source>
        <dbReference type="Pfam" id="PF08281"/>
    </source>
</evidence>
<dbReference type="Gene3D" id="1.25.40.10">
    <property type="entry name" value="Tetratricopeptide repeat domain"/>
    <property type="match status" value="1"/>
</dbReference>
<feature type="region of interest" description="Disordered" evidence="5">
    <location>
        <begin position="394"/>
        <end position="415"/>
    </location>
</feature>
<dbReference type="InterPro" id="IPR007627">
    <property type="entry name" value="RNA_pol_sigma70_r2"/>
</dbReference>
<evidence type="ECO:0000313" key="9">
    <source>
        <dbReference type="EMBL" id="GAA2472292.1"/>
    </source>
</evidence>
<dbReference type="PANTHER" id="PTHR47756">
    <property type="entry name" value="BLL6612 PROTEIN-RELATED"/>
    <property type="match status" value="1"/>
</dbReference>
<dbReference type="InterPro" id="IPR013325">
    <property type="entry name" value="RNA_pol_sigma_r2"/>
</dbReference>
<organism evidence="9 10">
    <name type="scientific">Terrabacter carboxydivorans</name>
    <dbReference type="NCBI Taxonomy" id="619730"/>
    <lineage>
        <taxon>Bacteria</taxon>
        <taxon>Bacillati</taxon>
        <taxon>Actinomycetota</taxon>
        <taxon>Actinomycetes</taxon>
        <taxon>Micrococcales</taxon>
        <taxon>Intrasporangiaceae</taxon>
        <taxon>Terrabacter</taxon>
    </lineage>
</organism>
<evidence type="ECO:0000313" key="10">
    <source>
        <dbReference type="Proteomes" id="UP001500730"/>
    </source>
</evidence>
<dbReference type="InterPro" id="IPR013324">
    <property type="entry name" value="RNA_pol_sigma_r3/r4-like"/>
</dbReference>
<dbReference type="PANTHER" id="PTHR47756:SF2">
    <property type="entry name" value="BLL6612 PROTEIN"/>
    <property type="match status" value="1"/>
</dbReference>
<feature type="domain" description="DUF6596" evidence="8">
    <location>
        <begin position="181"/>
        <end position="281"/>
    </location>
</feature>
<dbReference type="InterPro" id="IPR036388">
    <property type="entry name" value="WH-like_DNA-bd_sf"/>
</dbReference>
<dbReference type="Pfam" id="PF04542">
    <property type="entry name" value="Sigma70_r2"/>
    <property type="match status" value="1"/>
</dbReference>
<keyword evidence="2" id="KW-0805">Transcription regulation</keyword>
<dbReference type="InterPro" id="IPR046531">
    <property type="entry name" value="DUF6596"/>
</dbReference>
<protein>
    <submittedName>
        <fullName evidence="9">RNA polymerase sigma factor</fullName>
    </submittedName>
</protein>
<dbReference type="InterPro" id="IPR011990">
    <property type="entry name" value="TPR-like_helical_dom_sf"/>
</dbReference>
<reference evidence="9 10" key="1">
    <citation type="journal article" date="2019" name="Int. J. Syst. Evol. Microbiol.">
        <title>The Global Catalogue of Microorganisms (GCM) 10K type strain sequencing project: providing services to taxonomists for standard genome sequencing and annotation.</title>
        <authorList>
            <consortium name="The Broad Institute Genomics Platform"/>
            <consortium name="The Broad Institute Genome Sequencing Center for Infectious Disease"/>
            <person name="Wu L."/>
            <person name="Ma J."/>
        </authorList>
    </citation>
    <scope>NUCLEOTIDE SEQUENCE [LARGE SCALE GENOMIC DNA]</scope>
    <source>
        <strain evidence="9 10">JCM 16259</strain>
    </source>
</reference>
<keyword evidence="3" id="KW-0731">Sigma factor</keyword>
<gene>
    <name evidence="9" type="ORF">GCM10009858_07020</name>
</gene>
<evidence type="ECO:0000256" key="4">
    <source>
        <dbReference type="ARBA" id="ARBA00023163"/>
    </source>
</evidence>
<sequence length="415" mass="45650">MTVTSADIARVFRAEHGRAVSVLIRALGDIDLAEDAVQDAFTVAVERWTRDGMPPSPAGWIITTARRRAIDRLRRESTREARQAESIALHAADAADGRDEEGPVKDERLRLVFTCCHPALSREAQVALTLRLLGGLTTAEIAHAYLVPEATMAQRIVRAKSKIRTAGIPYRVPRDEDLPARLSSVLAVLYLVFTEGHTASSGDDLDRPDLAAEAIRLTRQLVEVMPDEPEALGLLALMLLTEARRPARTDEVGDLVLLPDQDRSRWDSDLVAEGHDLVRKCLRRNAPGPYQLQAAINAVHTEATDAAGTDWSQVVALYDHLLRLRPTDVVRLNRAVAVAELDGPHVALRLLDGLELTAYAPFHVVRAELLDRMGRRAESAAAWERAAQLTDNAAQARHLRARAQSASADPRREQA</sequence>
<dbReference type="Gene3D" id="1.10.1740.10">
    <property type="match status" value="1"/>
</dbReference>
<dbReference type="Proteomes" id="UP001500730">
    <property type="component" value="Unassembled WGS sequence"/>
</dbReference>
<keyword evidence="4" id="KW-0804">Transcription</keyword>
<dbReference type="SUPFAM" id="SSF88946">
    <property type="entry name" value="Sigma2 domain of RNA polymerase sigma factors"/>
    <property type="match status" value="1"/>
</dbReference>
<dbReference type="Pfam" id="PF08281">
    <property type="entry name" value="Sigma70_r4_2"/>
    <property type="match status" value="1"/>
</dbReference>
<evidence type="ECO:0000259" key="8">
    <source>
        <dbReference type="Pfam" id="PF20239"/>
    </source>
</evidence>
<comment type="similarity">
    <text evidence="1">Belongs to the sigma-70 factor family. ECF subfamily.</text>
</comment>
<dbReference type="RefSeq" id="WP_344252973.1">
    <property type="nucleotide sequence ID" value="NZ_BAAARE010000002.1"/>
</dbReference>
<name>A0ABN3KXP4_9MICO</name>
<dbReference type="InterPro" id="IPR014284">
    <property type="entry name" value="RNA_pol_sigma-70_dom"/>
</dbReference>
<dbReference type="InterPro" id="IPR013249">
    <property type="entry name" value="RNA_pol_sigma70_r4_t2"/>
</dbReference>
<comment type="caution">
    <text evidence="9">The sequence shown here is derived from an EMBL/GenBank/DDBJ whole genome shotgun (WGS) entry which is preliminary data.</text>
</comment>
<evidence type="ECO:0000256" key="2">
    <source>
        <dbReference type="ARBA" id="ARBA00023015"/>
    </source>
</evidence>
<dbReference type="EMBL" id="BAAARE010000002">
    <property type="protein sequence ID" value="GAA2472292.1"/>
    <property type="molecule type" value="Genomic_DNA"/>
</dbReference>
<feature type="domain" description="RNA polymerase sigma factor 70 region 4 type 2" evidence="7">
    <location>
        <begin position="113"/>
        <end position="163"/>
    </location>
</feature>
<keyword evidence="10" id="KW-1185">Reference proteome</keyword>
<proteinExistence type="inferred from homology"/>
<dbReference type="Gene3D" id="1.10.10.10">
    <property type="entry name" value="Winged helix-like DNA-binding domain superfamily/Winged helix DNA-binding domain"/>
    <property type="match status" value="1"/>
</dbReference>
<feature type="domain" description="RNA polymerase sigma-70 region 2" evidence="6">
    <location>
        <begin position="12"/>
        <end position="77"/>
    </location>
</feature>
<dbReference type="SUPFAM" id="SSF88659">
    <property type="entry name" value="Sigma3 and sigma4 domains of RNA polymerase sigma factors"/>
    <property type="match status" value="1"/>
</dbReference>
<evidence type="ECO:0000256" key="3">
    <source>
        <dbReference type="ARBA" id="ARBA00023082"/>
    </source>
</evidence>
<evidence type="ECO:0000256" key="1">
    <source>
        <dbReference type="ARBA" id="ARBA00010641"/>
    </source>
</evidence>
<evidence type="ECO:0000256" key="5">
    <source>
        <dbReference type="SAM" id="MobiDB-lite"/>
    </source>
</evidence>
<dbReference type="SUPFAM" id="SSF48452">
    <property type="entry name" value="TPR-like"/>
    <property type="match status" value="1"/>
</dbReference>
<dbReference type="NCBIfam" id="TIGR02937">
    <property type="entry name" value="sigma70-ECF"/>
    <property type="match status" value="1"/>
</dbReference>
<evidence type="ECO:0000259" key="6">
    <source>
        <dbReference type="Pfam" id="PF04542"/>
    </source>
</evidence>
<accession>A0ABN3KXP4</accession>